<dbReference type="NCBIfam" id="TIGR01241">
    <property type="entry name" value="FtsH_fam"/>
    <property type="match status" value="1"/>
</dbReference>
<evidence type="ECO:0000256" key="8">
    <source>
        <dbReference type="ARBA" id="ARBA00022801"/>
    </source>
</evidence>
<dbReference type="GO" id="GO:0005524">
    <property type="term" value="F:ATP binding"/>
    <property type="evidence" value="ECO:0007669"/>
    <property type="project" value="UniProtKB-UniRule"/>
</dbReference>
<dbReference type="SUPFAM" id="SSF52540">
    <property type="entry name" value="P-loop containing nucleoside triphosphate hydrolases"/>
    <property type="match status" value="1"/>
</dbReference>
<dbReference type="FunFam" id="1.10.8.60:FF:000001">
    <property type="entry name" value="ATP-dependent zinc metalloprotease FtsH"/>
    <property type="match status" value="1"/>
</dbReference>
<dbReference type="Pfam" id="PF01434">
    <property type="entry name" value="Peptidase_M41"/>
    <property type="match status" value="1"/>
</dbReference>
<dbReference type="EC" id="3.4.24.-" evidence="15"/>
<dbReference type="GO" id="GO:0030163">
    <property type="term" value="P:protein catabolic process"/>
    <property type="evidence" value="ECO:0007669"/>
    <property type="project" value="UniProtKB-UniRule"/>
</dbReference>
<comment type="subcellular location">
    <subcellularLocation>
        <location evidence="15">Cell membrane</location>
        <topology evidence="15">Multi-pass membrane protein</topology>
        <orientation evidence="15">Cytoplasmic side</orientation>
    </subcellularLocation>
    <subcellularLocation>
        <location evidence="1">Membrane</location>
    </subcellularLocation>
</comment>
<keyword evidence="8 15" id="KW-0378">Hydrolase</keyword>
<keyword evidence="9 15" id="KW-0862">Zinc</keyword>
<dbReference type="Gene3D" id="1.10.8.60">
    <property type="match status" value="1"/>
</dbReference>
<evidence type="ECO:0000256" key="1">
    <source>
        <dbReference type="ARBA" id="ARBA00004370"/>
    </source>
</evidence>
<dbReference type="GO" id="GO:0004176">
    <property type="term" value="F:ATP-dependent peptidase activity"/>
    <property type="evidence" value="ECO:0007669"/>
    <property type="project" value="InterPro"/>
</dbReference>
<keyword evidence="4 15" id="KW-0645">Protease</keyword>
<dbReference type="FunFam" id="1.20.58.760:FF:000001">
    <property type="entry name" value="ATP-dependent zinc metalloprotease FtsH"/>
    <property type="match status" value="1"/>
</dbReference>
<dbReference type="PANTHER" id="PTHR23076">
    <property type="entry name" value="METALLOPROTEASE M41 FTSH"/>
    <property type="match status" value="1"/>
</dbReference>
<organism evidence="20 21">
    <name type="scientific">Ferruginivarius sediminum</name>
    <dbReference type="NCBI Taxonomy" id="2661937"/>
    <lineage>
        <taxon>Bacteria</taxon>
        <taxon>Pseudomonadati</taxon>
        <taxon>Pseudomonadota</taxon>
        <taxon>Alphaproteobacteria</taxon>
        <taxon>Rhodospirillales</taxon>
        <taxon>Rhodospirillaceae</taxon>
        <taxon>Ferruginivarius</taxon>
    </lineage>
</organism>
<dbReference type="RefSeq" id="WP_114583051.1">
    <property type="nucleotide sequence ID" value="NZ_QPMH01000016.1"/>
</dbReference>
<dbReference type="PANTHER" id="PTHR23076:SF97">
    <property type="entry name" value="ATP-DEPENDENT ZINC METALLOPROTEASE YME1L1"/>
    <property type="match status" value="1"/>
</dbReference>
<evidence type="ECO:0000256" key="13">
    <source>
        <dbReference type="ARBA" id="ARBA00023136"/>
    </source>
</evidence>
<comment type="similarity">
    <text evidence="14 15">In the central section; belongs to the AAA ATPase family.</text>
</comment>
<dbReference type="InterPro" id="IPR003960">
    <property type="entry name" value="ATPase_AAA_CS"/>
</dbReference>
<feature type="domain" description="AAA+ ATPase" evidence="19">
    <location>
        <begin position="206"/>
        <end position="345"/>
    </location>
</feature>
<keyword evidence="3 15" id="KW-1003">Cell membrane</keyword>
<keyword evidence="7 15" id="KW-0547">Nucleotide-binding</keyword>
<dbReference type="CDD" id="cd19501">
    <property type="entry name" value="RecA-like_FtsH"/>
    <property type="match status" value="1"/>
</dbReference>
<keyword evidence="13 15" id="KW-0472">Membrane</keyword>
<dbReference type="EMBL" id="QPMH01000016">
    <property type="protein sequence ID" value="RDD61048.1"/>
    <property type="molecule type" value="Genomic_DNA"/>
</dbReference>
<feature type="binding site" evidence="15">
    <location>
        <position position="435"/>
    </location>
    <ligand>
        <name>Zn(2+)</name>
        <dbReference type="ChEBI" id="CHEBI:29105"/>
        <note>catalytic</note>
    </ligand>
</feature>
<keyword evidence="11 15" id="KW-1133">Transmembrane helix</keyword>
<dbReference type="Pfam" id="PF00004">
    <property type="entry name" value="AAA"/>
    <property type="match status" value="1"/>
</dbReference>
<name>A0A369T6Z7_9PROT</name>
<evidence type="ECO:0000256" key="17">
    <source>
        <dbReference type="SAM" id="Coils"/>
    </source>
</evidence>
<dbReference type="GO" id="GO:0016887">
    <property type="term" value="F:ATP hydrolysis activity"/>
    <property type="evidence" value="ECO:0007669"/>
    <property type="project" value="UniProtKB-UniRule"/>
</dbReference>
<dbReference type="PROSITE" id="PS00674">
    <property type="entry name" value="AAA"/>
    <property type="match status" value="1"/>
</dbReference>
<dbReference type="InterPro" id="IPR041569">
    <property type="entry name" value="AAA_lid_3"/>
</dbReference>
<feature type="compositionally biased region" description="Basic and acidic residues" evidence="18">
    <location>
        <begin position="617"/>
        <end position="626"/>
    </location>
</feature>
<evidence type="ECO:0000256" key="16">
    <source>
        <dbReference type="RuleBase" id="RU003651"/>
    </source>
</evidence>
<evidence type="ECO:0000259" key="19">
    <source>
        <dbReference type="SMART" id="SM00382"/>
    </source>
</evidence>
<evidence type="ECO:0000256" key="18">
    <source>
        <dbReference type="SAM" id="MobiDB-lite"/>
    </source>
</evidence>
<sequence>MDQFRKLLPVLAILAALAFLLLLLSPEQSVQPVKTPVQLSYTDFKQRLKAGEVDRVVLKGREVQGWLAEPVEGPGGQSSIAVRTRVPDFGDPELLTLLESQGVEVQVAESEETGPLYWLMGFLPWLILIGFWIFLWRRMSRGPFGGGMGGGDIKDFLSGGSQSEEKPMAQVTFDDVAGQENAKREVAELVEYLRNPDKYTALGAEVPHGVLLMGPPGTGKTLLARALAGESGVPFFHISASEFIEVFVGVGASRVRKMFAEAKKRAPCIIFIDELDSVGRVRGAGLGGGHDEREQTLNQILAEMDGFSGHEAVIVLAATNRPDVLDPALLRPGRFDRHVTLELPDLDAREQILKVHARRVPLSADVDMHAIAAGTPGFSGADLKNLVNEAAMAAARDGKRAVDKRHFDDMRDRILMGTVRTLAIHKNERHRLAVHEAGHTAVAYYLPDSDSPYKVTIIPRGRALGGTQQLPEEERHTLTEEYLRTRLSVMLAGRAAEKLFLESVSSGADDDIRQATQLARAMVGRWGMSDELGPVDVRESEEHPFLGREMAQPRHFSEATAEAADKAVRRLLIEAEERALETLRGNRRKIEALIAELEQHEMLERQDIDRLLGGGEGKGKARKAEKAQGGGAKTASAGAS</sequence>
<evidence type="ECO:0000256" key="14">
    <source>
        <dbReference type="ARBA" id="ARBA00061570"/>
    </source>
</evidence>
<comment type="caution">
    <text evidence="15">Lacks conserved residue(s) required for the propagation of feature annotation.</text>
</comment>
<evidence type="ECO:0000256" key="11">
    <source>
        <dbReference type="ARBA" id="ARBA00022989"/>
    </source>
</evidence>
<dbReference type="FunFam" id="3.40.50.300:FF:000001">
    <property type="entry name" value="ATP-dependent zinc metalloprotease FtsH"/>
    <property type="match status" value="1"/>
</dbReference>
<dbReference type="GO" id="GO:0006508">
    <property type="term" value="P:proteolysis"/>
    <property type="evidence" value="ECO:0007669"/>
    <property type="project" value="UniProtKB-KW"/>
</dbReference>
<comment type="caution">
    <text evidence="20">The sequence shown here is derived from an EMBL/GenBank/DDBJ whole genome shotgun (WGS) entry which is preliminary data.</text>
</comment>
<dbReference type="InterPro" id="IPR005936">
    <property type="entry name" value="FtsH"/>
</dbReference>
<evidence type="ECO:0000256" key="7">
    <source>
        <dbReference type="ARBA" id="ARBA00022741"/>
    </source>
</evidence>
<evidence type="ECO:0000313" key="21">
    <source>
        <dbReference type="Proteomes" id="UP000253941"/>
    </source>
</evidence>
<feature type="binding site" evidence="15">
    <location>
        <position position="439"/>
    </location>
    <ligand>
        <name>Zn(2+)</name>
        <dbReference type="ChEBI" id="CHEBI:29105"/>
        <note>catalytic</note>
    </ligand>
</feature>
<dbReference type="AlphaFoldDB" id="A0A369T6Z7"/>
<feature type="active site" evidence="15">
    <location>
        <position position="436"/>
    </location>
</feature>
<dbReference type="Gene3D" id="3.30.720.210">
    <property type="match status" value="1"/>
</dbReference>
<dbReference type="Gene3D" id="3.40.50.300">
    <property type="entry name" value="P-loop containing nucleotide triphosphate hydrolases"/>
    <property type="match status" value="1"/>
</dbReference>
<feature type="coiled-coil region" evidence="17">
    <location>
        <begin position="573"/>
        <end position="603"/>
    </location>
</feature>
<proteinExistence type="inferred from homology"/>
<evidence type="ECO:0000256" key="5">
    <source>
        <dbReference type="ARBA" id="ARBA00022692"/>
    </source>
</evidence>
<evidence type="ECO:0000256" key="10">
    <source>
        <dbReference type="ARBA" id="ARBA00022840"/>
    </source>
</evidence>
<gene>
    <name evidence="15" type="primary">ftsH</name>
    <name evidence="20" type="ORF">DRB17_15095</name>
</gene>
<evidence type="ECO:0000256" key="12">
    <source>
        <dbReference type="ARBA" id="ARBA00023049"/>
    </source>
</evidence>
<dbReference type="InterPro" id="IPR037219">
    <property type="entry name" value="Peptidase_M41-like"/>
</dbReference>
<reference evidence="20 21" key="1">
    <citation type="submission" date="2018-07" db="EMBL/GenBank/DDBJ databases">
        <title>Venubactetium sediminum gen. nov., sp. nov., isolated from a marine solar saltern.</title>
        <authorList>
            <person name="Wang S."/>
        </authorList>
    </citation>
    <scope>NUCLEOTIDE SEQUENCE [LARGE SCALE GENOMIC DNA]</scope>
    <source>
        <strain evidence="20 21">WD2A32</strain>
    </source>
</reference>
<dbReference type="GO" id="GO:0005886">
    <property type="term" value="C:plasma membrane"/>
    <property type="evidence" value="ECO:0007669"/>
    <property type="project" value="UniProtKB-SubCell"/>
</dbReference>
<dbReference type="InterPro" id="IPR003593">
    <property type="entry name" value="AAA+_ATPase"/>
</dbReference>
<feature type="region of interest" description="Disordered" evidence="18">
    <location>
        <begin position="608"/>
        <end position="640"/>
    </location>
</feature>
<dbReference type="InterPro" id="IPR000642">
    <property type="entry name" value="Peptidase_M41"/>
</dbReference>
<keyword evidence="17" id="KW-0175">Coiled coil</keyword>
<dbReference type="GO" id="GO:0004222">
    <property type="term" value="F:metalloendopeptidase activity"/>
    <property type="evidence" value="ECO:0007669"/>
    <property type="project" value="InterPro"/>
</dbReference>
<keyword evidence="5 15" id="KW-0812">Transmembrane</keyword>
<evidence type="ECO:0000313" key="20">
    <source>
        <dbReference type="EMBL" id="RDD61048.1"/>
    </source>
</evidence>
<dbReference type="SUPFAM" id="SSF140990">
    <property type="entry name" value="FtsH protease domain-like"/>
    <property type="match status" value="1"/>
</dbReference>
<comment type="cofactor">
    <cofactor evidence="15">
        <name>Zn(2+)</name>
        <dbReference type="ChEBI" id="CHEBI:29105"/>
    </cofactor>
    <text evidence="15">Binds 1 zinc ion per subunit.</text>
</comment>
<comment type="subunit">
    <text evidence="15">Homohexamer.</text>
</comment>
<keyword evidence="21" id="KW-1185">Reference proteome</keyword>
<dbReference type="Pfam" id="PF06480">
    <property type="entry name" value="FtsH_ext"/>
    <property type="match status" value="1"/>
</dbReference>
<keyword evidence="6 15" id="KW-0479">Metal-binding</keyword>
<evidence type="ECO:0000256" key="3">
    <source>
        <dbReference type="ARBA" id="ARBA00022475"/>
    </source>
</evidence>
<protein>
    <recommendedName>
        <fullName evidence="15">ATP-dependent zinc metalloprotease FtsH</fullName>
        <ecNumber evidence="15">3.4.24.-</ecNumber>
    </recommendedName>
</protein>
<comment type="similarity">
    <text evidence="2 15">In the C-terminal section; belongs to the peptidase M41 family.</text>
</comment>
<evidence type="ECO:0000256" key="15">
    <source>
        <dbReference type="HAMAP-Rule" id="MF_01458"/>
    </source>
</evidence>
<evidence type="ECO:0000256" key="2">
    <source>
        <dbReference type="ARBA" id="ARBA00010044"/>
    </source>
</evidence>
<accession>A0A369T6Z7</accession>
<feature type="binding site" evidence="15">
    <location>
        <position position="511"/>
    </location>
    <ligand>
        <name>Zn(2+)</name>
        <dbReference type="ChEBI" id="CHEBI:29105"/>
        <note>catalytic</note>
    </ligand>
</feature>
<feature type="binding site" evidence="15">
    <location>
        <begin position="214"/>
        <end position="221"/>
    </location>
    <ligand>
        <name>ATP</name>
        <dbReference type="ChEBI" id="CHEBI:30616"/>
    </ligand>
</feature>
<comment type="function">
    <text evidence="15">Acts as a processive, ATP-dependent zinc metallopeptidase for both cytoplasmic and membrane proteins. Plays a role in the quality control of integral membrane proteins.</text>
</comment>
<dbReference type="SMART" id="SM00382">
    <property type="entry name" value="AAA"/>
    <property type="match status" value="1"/>
</dbReference>
<dbReference type="HAMAP" id="MF_01458">
    <property type="entry name" value="FtsH"/>
    <property type="match status" value="1"/>
</dbReference>
<keyword evidence="10 15" id="KW-0067">ATP-binding</keyword>
<feature type="transmembrane region" description="Helical" evidence="15">
    <location>
        <begin position="116"/>
        <end position="135"/>
    </location>
</feature>
<dbReference type="InterPro" id="IPR003959">
    <property type="entry name" value="ATPase_AAA_core"/>
</dbReference>
<dbReference type="Gene3D" id="1.20.58.760">
    <property type="entry name" value="Peptidase M41"/>
    <property type="match status" value="1"/>
</dbReference>
<dbReference type="Proteomes" id="UP000253941">
    <property type="component" value="Unassembled WGS sequence"/>
</dbReference>
<evidence type="ECO:0000256" key="4">
    <source>
        <dbReference type="ARBA" id="ARBA00022670"/>
    </source>
</evidence>
<evidence type="ECO:0000256" key="6">
    <source>
        <dbReference type="ARBA" id="ARBA00022723"/>
    </source>
</evidence>
<evidence type="ECO:0000256" key="9">
    <source>
        <dbReference type="ARBA" id="ARBA00022833"/>
    </source>
</evidence>
<dbReference type="Pfam" id="PF17862">
    <property type="entry name" value="AAA_lid_3"/>
    <property type="match status" value="1"/>
</dbReference>
<dbReference type="InterPro" id="IPR027417">
    <property type="entry name" value="P-loop_NTPase"/>
</dbReference>
<comment type="similarity">
    <text evidence="16">Belongs to the AAA ATPase family.</text>
</comment>
<keyword evidence="12 15" id="KW-0482">Metalloprotease</keyword>
<dbReference type="InterPro" id="IPR011546">
    <property type="entry name" value="Pept_M41_FtsH_extracell"/>
</dbReference>
<dbReference type="GO" id="GO:0008270">
    <property type="term" value="F:zinc ion binding"/>
    <property type="evidence" value="ECO:0007669"/>
    <property type="project" value="UniProtKB-UniRule"/>
</dbReference>